<gene>
    <name evidence="1" type="ordered locus">Celal_3263</name>
</gene>
<evidence type="ECO:0000313" key="1">
    <source>
        <dbReference type="EMBL" id="ADV50532.1"/>
    </source>
</evidence>
<organism evidence="1 2">
    <name type="scientific">Cellulophaga algicola (strain DSM 14237 / IC166 / ACAM 630)</name>
    <dbReference type="NCBI Taxonomy" id="688270"/>
    <lineage>
        <taxon>Bacteria</taxon>
        <taxon>Pseudomonadati</taxon>
        <taxon>Bacteroidota</taxon>
        <taxon>Flavobacteriia</taxon>
        <taxon>Flavobacteriales</taxon>
        <taxon>Flavobacteriaceae</taxon>
        <taxon>Cellulophaga</taxon>
    </lineage>
</organism>
<dbReference type="KEGG" id="cao:Celal_3263"/>
<dbReference type="STRING" id="688270.Celal_3263"/>
<evidence type="ECO:0000313" key="2">
    <source>
        <dbReference type="Proteomes" id="UP000008634"/>
    </source>
</evidence>
<name>E6X5H7_CELAD</name>
<dbReference type="AlphaFoldDB" id="E6X5H7"/>
<evidence type="ECO:0008006" key="3">
    <source>
        <dbReference type="Google" id="ProtNLM"/>
    </source>
</evidence>
<accession>E6X5H7</accession>
<dbReference type="EMBL" id="CP002453">
    <property type="protein sequence ID" value="ADV50532.1"/>
    <property type="molecule type" value="Genomic_DNA"/>
</dbReference>
<dbReference type="Proteomes" id="UP000008634">
    <property type="component" value="Chromosome"/>
</dbReference>
<sequence length="206" mass="23826">MIVRNEAGDIVLRDITYIAQINNGFQVLNNTPAIAYYDAALNKLEHAPTAEMISNEYCGNVTTYGLKIEETEKYYILKKAVGFTSYNFTTYKSIDSVKKKNIKNIHFLNNKRKIAFNDNAPKEDYVIIDFGDYFGILSEEFGIAYFDTIDVTKRPIKTMRNGLYGYYNITPTKYIEINPFTYNLARFKDKKNNEGYVAIDGNEYYD</sequence>
<dbReference type="eggNOG" id="ENOG5034AV3">
    <property type="taxonomic scope" value="Bacteria"/>
</dbReference>
<keyword evidence="2" id="KW-1185">Reference proteome</keyword>
<dbReference type="HOGENOM" id="CLU_1329956_0_0_10"/>
<reference evidence="1 2" key="1">
    <citation type="journal article" date="2010" name="Stand. Genomic Sci.">
        <title>Complete genome sequence of Cellulophaga algicola type strain (IC166).</title>
        <authorList>
            <person name="Abt B."/>
            <person name="Lu M."/>
            <person name="Misra M."/>
            <person name="Han C."/>
            <person name="Nolan M."/>
            <person name="Lucas S."/>
            <person name="Hammon N."/>
            <person name="Deshpande S."/>
            <person name="Cheng J.F."/>
            <person name="Tapia R."/>
            <person name="Goodwin L."/>
            <person name="Pitluck S."/>
            <person name="Liolios K."/>
            <person name="Pagani I."/>
            <person name="Ivanova N."/>
            <person name="Mavromatis K."/>
            <person name="Ovchinikova G."/>
            <person name="Pati A."/>
            <person name="Chen A."/>
            <person name="Palaniappan K."/>
            <person name="Land M."/>
            <person name="Hauser L."/>
            <person name="Chang Y.J."/>
            <person name="Jeffries C.D."/>
            <person name="Detter J.C."/>
            <person name="Brambilla E."/>
            <person name="Rohde M."/>
            <person name="Tindall B.J."/>
            <person name="Goker M."/>
            <person name="Woyke T."/>
            <person name="Bristow J."/>
            <person name="Eisen J.A."/>
            <person name="Markowitz V."/>
            <person name="Hugenholtz P."/>
            <person name="Kyrpides N.C."/>
            <person name="Klenk H.P."/>
            <person name="Lapidus A."/>
        </authorList>
    </citation>
    <scope>NUCLEOTIDE SEQUENCE [LARGE SCALE GENOMIC DNA]</scope>
    <source>
        <strain evidence="2">DSM 14237 / IC166 / ACAM 630</strain>
    </source>
</reference>
<proteinExistence type="predicted"/>
<protein>
    <recommendedName>
        <fullName evidence="3">KWG Leptospira repeat protein</fullName>
    </recommendedName>
</protein>